<evidence type="ECO:0000256" key="2">
    <source>
        <dbReference type="SAM" id="Phobius"/>
    </source>
</evidence>
<dbReference type="STRING" id="946078.GA0070622_5312"/>
<sequence length="203" mass="20191">MRELAERAGQPPLLAALLPLSVDGMILVATLALGDGRRSRWSAWLAFVLGVAASLAANVIVAPPDATARVVSAWPAVALLLTVEVLARSGRAPEAVADAAPVSPVLAPVLVAPSVADDGRADAGRGDVSAAPVADVTAEPVVTPRAKATPRPPSRQSAAAAIRAAARDAGATPGSVAAALGVSVRTAQRHWPRPATATAAAAA</sequence>
<name>A0A1A9BGL3_9ACTN</name>
<keyword evidence="2" id="KW-1133">Transmembrane helix</keyword>
<protein>
    <recommendedName>
        <fullName evidence="5">Homeodomain-like domain-containing protein</fullName>
    </recommendedName>
</protein>
<reference evidence="4" key="1">
    <citation type="submission" date="2016-06" db="EMBL/GenBank/DDBJ databases">
        <authorList>
            <person name="Varghese N."/>
            <person name="Submissions Spin"/>
        </authorList>
    </citation>
    <scope>NUCLEOTIDE SEQUENCE [LARGE SCALE GENOMIC DNA]</scope>
    <source>
        <strain evidence="4">DSM 45794</strain>
    </source>
</reference>
<evidence type="ECO:0000313" key="4">
    <source>
        <dbReference type="Proteomes" id="UP000199558"/>
    </source>
</evidence>
<proteinExistence type="predicted"/>
<accession>A0A1A9BGL3</accession>
<dbReference type="InterPro" id="IPR021235">
    <property type="entry name" value="DUF2637"/>
</dbReference>
<feature type="transmembrane region" description="Helical" evidence="2">
    <location>
        <begin position="41"/>
        <end position="61"/>
    </location>
</feature>
<keyword evidence="4" id="KW-1185">Reference proteome</keyword>
<feature type="transmembrane region" description="Helical" evidence="2">
    <location>
        <begin position="12"/>
        <end position="34"/>
    </location>
</feature>
<dbReference type="Proteomes" id="UP000199558">
    <property type="component" value="Unassembled WGS sequence"/>
</dbReference>
<organism evidence="3 4">
    <name type="scientific">Micromonospora sediminicola</name>
    <dbReference type="NCBI Taxonomy" id="946078"/>
    <lineage>
        <taxon>Bacteria</taxon>
        <taxon>Bacillati</taxon>
        <taxon>Actinomycetota</taxon>
        <taxon>Actinomycetes</taxon>
        <taxon>Micromonosporales</taxon>
        <taxon>Micromonosporaceae</taxon>
        <taxon>Micromonospora</taxon>
    </lineage>
</organism>
<dbReference type="EMBL" id="FLRH01000004">
    <property type="protein sequence ID" value="SBT68216.1"/>
    <property type="molecule type" value="Genomic_DNA"/>
</dbReference>
<evidence type="ECO:0008006" key="5">
    <source>
        <dbReference type="Google" id="ProtNLM"/>
    </source>
</evidence>
<dbReference type="AlphaFoldDB" id="A0A1A9BGL3"/>
<evidence type="ECO:0000313" key="3">
    <source>
        <dbReference type="EMBL" id="SBT68216.1"/>
    </source>
</evidence>
<feature type="region of interest" description="Disordered" evidence="1">
    <location>
        <begin position="135"/>
        <end position="158"/>
    </location>
</feature>
<gene>
    <name evidence="3" type="ORF">GA0070622_5312</name>
</gene>
<evidence type="ECO:0000256" key="1">
    <source>
        <dbReference type="SAM" id="MobiDB-lite"/>
    </source>
</evidence>
<keyword evidence="2" id="KW-0472">Membrane</keyword>
<keyword evidence="2" id="KW-0812">Transmembrane</keyword>
<dbReference type="Pfam" id="PF10935">
    <property type="entry name" value="DUF2637"/>
    <property type="match status" value="1"/>
</dbReference>